<keyword evidence="8" id="KW-1185">Reference proteome</keyword>
<protein>
    <recommendedName>
        <fullName evidence="3">CRISPR system Cms protein Csm2</fullName>
    </recommendedName>
    <alternativeName>
        <fullName evidence="6">CRISPR type III A-associated protein Csm2</fullName>
    </alternativeName>
</protein>
<organism evidence="7 8">
    <name type="scientific">Candidatus Fervidibacter sacchari</name>
    <dbReference type="NCBI Taxonomy" id="1448929"/>
    <lineage>
        <taxon>Bacteria</taxon>
        <taxon>Candidatus Fervidibacterota</taxon>
        <taxon>Candidatus Fervidibacter</taxon>
    </lineage>
</organism>
<comment type="caution">
    <text evidence="7">The sequence shown here is derived from an EMBL/GenBank/DDBJ whole genome shotgun (WGS) entry which is preliminary data.</text>
</comment>
<evidence type="ECO:0000256" key="2">
    <source>
        <dbReference type="ARBA" id="ARBA00006896"/>
    </source>
</evidence>
<comment type="similarity">
    <text evidence="2">Belongs to the CRISPR-associated Csm2 family.</text>
</comment>
<evidence type="ECO:0000313" key="8">
    <source>
        <dbReference type="Proteomes" id="UP001204798"/>
    </source>
</evidence>
<dbReference type="Proteomes" id="UP001204798">
    <property type="component" value="Unassembled WGS sequence"/>
</dbReference>
<dbReference type="InterPro" id="IPR010149">
    <property type="entry name" value="CRISPR-assoc_prot_Csm2_III-A"/>
</dbReference>
<comment type="function">
    <text evidence="1">This subunit may be involved in monitoring complementarity of crRNA and target RNA.</text>
</comment>
<gene>
    <name evidence="7" type="ORF">M2350_001148</name>
</gene>
<keyword evidence="4" id="KW-0694">RNA-binding</keyword>
<dbReference type="RefSeq" id="WP_259094783.1">
    <property type="nucleotide sequence ID" value="NZ_CP130454.1"/>
</dbReference>
<evidence type="ECO:0000256" key="1">
    <source>
        <dbReference type="ARBA" id="ARBA00003640"/>
    </source>
</evidence>
<evidence type="ECO:0000256" key="3">
    <source>
        <dbReference type="ARBA" id="ARBA00016118"/>
    </source>
</evidence>
<sequence length="134" mass="15536">MRQQQGGQVDPNEIKQIVSTADYALLVQRAEEWGRELERQGLRMAQIRRVFGEVKRLTMRWEPVRLRMLRPKLAYIATRAGRGGQMLRSILTPGIDAIFEAQDENVQQQRFKVLADLFEALLAYFYAAERQGGR</sequence>
<name>A0ABT2EPC2_9BACT</name>
<evidence type="ECO:0000256" key="4">
    <source>
        <dbReference type="ARBA" id="ARBA00022884"/>
    </source>
</evidence>
<proteinExistence type="inferred from homology"/>
<dbReference type="Pfam" id="PF03750">
    <property type="entry name" value="Csm2_III-A"/>
    <property type="match status" value="1"/>
</dbReference>
<evidence type="ECO:0000256" key="6">
    <source>
        <dbReference type="ARBA" id="ARBA00031723"/>
    </source>
</evidence>
<dbReference type="NCBIfam" id="TIGR01870">
    <property type="entry name" value="cas_TM1810_Csm2"/>
    <property type="match status" value="1"/>
</dbReference>
<evidence type="ECO:0000313" key="7">
    <source>
        <dbReference type="EMBL" id="MCS3918748.1"/>
    </source>
</evidence>
<keyword evidence="5" id="KW-0051">Antiviral defense</keyword>
<dbReference type="EMBL" id="JANUCP010000002">
    <property type="protein sequence ID" value="MCS3918748.1"/>
    <property type="molecule type" value="Genomic_DNA"/>
</dbReference>
<accession>A0ABT2EPC2</accession>
<reference evidence="7 8" key="1">
    <citation type="submission" date="2022-08" db="EMBL/GenBank/DDBJ databases">
        <title>Bacterial and archaeal communities from various locations to study Microbial Dark Matter (Phase II).</title>
        <authorList>
            <person name="Stepanauskas R."/>
        </authorList>
    </citation>
    <scope>NUCLEOTIDE SEQUENCE [LARGE SCALE GENOMIC DNA]</scope>
    <source>
        <strain evidence="7 8">PD1</strain>
    </source>
</reference>
<evidence type="ECO:0000256" key="5">
    <source>
        <dbReference type="ARBA" id="ARBA00023118"/>
    </source>
</evidence>